<comment type="subcellular location">
    <subcellularLocation>
        <location evidence="1">Membrane</location>
        <topology evidence="1">Multi-pass membrane protein</topology>
    </subcellularLocation>
</comment>
<accession>A0A1I7VJC1</accession>
<evidence type="ECO:0000259" key="9">
    <source>
        <dbReference type="SMART" id="SM00225"/>
    </source>
</evidence>
<organism evidence="10 11">
    <name type="scientific">Loa loa</name>
    <name type="common">Eye worm</name>
    <name type="synonym">Filaria loa</name>
    <dbReference type="NCBI Taxonomy" id="7209"/>
    <lineage>
        <taxon>Eukaryota</taxon>
        <taxon>Metazoa</taxon>
        <taxon>Ecdysozoa</taxon>
        <taxon>Nematoda</taxon>
        <taxon>Chromadorea</taxon>
        <taxon>Rhabditida</taxon>
        <taxon>Spirurina</taxon>
        <taxon>Spiruromorpha</taxon>
        <taxon>Filarioidea</taxon>
        <taxon>Onchocercidae</taxon>
        <taxon>Loa</taxon>
    </lineage>
</organism>
<dbReference type="InterPro" id="IPR011333">
    <property type="entry name" value="SKP1/BTB/POZ_sf"/>
</dbReference>
<keyword evidence="3 8" id="KW-0812">Transmembrane</keyword>
<dbReference type="PANTHER" id="PTHR11537:SF105">
    <property type="entry name" value="POTASSIUM VOLTAGE-GATED CHANNEL PROTEIN SHAL"/>
    <property type="match status" value="1"/>
</dbReference>
<dbReference type="AlphaFoldDB" id="A0A1I7VJC1"/>
<sequence>AKDLAVDHVSDERISINISGRRFETWRNTLEKFPETLLGSNEKEFFYDEETSEYFFDRDPDIFRHILTFYRTGKLHYPKHECLVAYDEELSFFGIMPDLISDCCYEDYKDKKRENQERLIEERLEITEKHKHKLTLRQKMWEAFENPHTSTVALVFYYVTGFFIALSVLCNITETVPCKYMVDDTTVSCGELYERQ</sequence>
<evidence type="ECO:0000256" key="1">
    <source>
        <dbReference type="ARBA" id="ARBA00004141"/>
    </source>
</evidence>
<dbReference type="WBParaSite" id="EN70_3199">
    <property type="protein sequence ID" value="EN70_3199"/>
    <property type="gene ID" value="EN70_3199"/>
</dbReference>
<evidence type="ECO:0000256" key="6">
    <source>
        <dbReference type="ARBA" id="ARBA00023136"/>
    </source>
</evidence>
<dbReference type="InterPro" id="IPR028325">
    <property type="entry name" value="VG_K_chnl"/>
</dbReference>
<keyword evidence="4 8" id="KW-1133">Transmembrane helix</keyword>
<reference evidence="10" key="1">
    <citation type="submission" date="2012-04" db="EMBL/GenBank/DDBJ databases">
        <title>The Genome Sequence of Loa loa.</title>
        <authorList>
            <consortium name="The Broad Institute Genome Sequencing Platform"/>
            <consortium name="Broad Institute Genome Sequencing Center for Infectious Disease"/>
            <person name="Nutman T.B."/>
            <person name="Fink D.L."/>
            <person name="Russ C."/>
            <person name="Young S."/>
            <person name="Zeng Q."/>
            <person name="Gargeya S."/>
            <person name="Alvarado L."/>
            <person name="Berlin A."/>
            <person name="Chapman S.B."/>
            <person name="Chen Z."/>
            <person name="Freedman E."/>
            <person name="Gellesch M."/>
            <person name="Goldberg J."/>
            <person name="Griggs A."/>
            <person name="Gujja S."/>
            <person name="Heilman E.R."/>
            <person name="Heiman D."/>
            <person name="Howarth C."/>
            <person name="Mehta T."/>
            <person name="Neiman D."/>
            <person name="Pearson M."/>
            <person name="Roberts A."/>
            <person name="Saif S."/>
            <person name="Shea T."/>
            <person name="Shenoy N."/>
            <person name="Sisk P."/>
            <person name="Stolte C."/>
            <person name="Sykes S."/>
            <person name="White J."/>
            <person name="Yandava C."/>
            <person name="Haas B."/>
            <person name="Henn M.R."/>
            <person name="Nusbaum C."/>
            <person name="Birren B."/>
        </authorList>
    </citation>
    <scope>NUCLEOTIDE SEQUENCE [LARGE SCALE GENOMIC DNA]</scope>
</reference>
<dbReference type="SMART" id="SM00225">
    <property type="entry name" value="BTB"/>
    <property type="match status" value="1"/>
</dbReference>
<evidence type="ECO:0000256" key="2">
    <source>
        <dbReference type="ARBA" id="ARBA00022448"/>
    </source>
</evidence>
<keyword evidence="5" id="KW-0406">Ion transport</keyword>
<dbReference type="Pfam" id="PF02214">
    <property type="entry name" value="BTB_2"/>
    <property type="match status" value="1"/>
</dbReference>
<dbReference type="eggNOG" id="KOG4390">
    <property type="taxonomic scope" value="Eukaryota"/>
</dbReference>
<evidence type="ECO:0000313" key="10">
    <source>
        <dbReference type="Proteomes" id="UP000095285"/>
    </source>
</evidence>
<feature type="transmembrane region" description="Helical" evidence="8">
    <location>
        <begin position="154"/>
        <end position="172"/>
    </location>
</feature>
<evidence type="ECO:0000256" key="3">
    <source>
        <dbReference type="ARBA" id="ARBA00022692"/>
    </source>
</evidence>
<keyword evidence="6 8" id="KW-0472">Membrane</keyword>
<dbReference type="PRINTS" id="PR01497">
    <property type="entry name" value="SHALCHANNEL"/>
</dbReference>
<dbReference type="InterPro" id="IPR027359">
    <property type="entry name" value="Volt_channel_dom_sf"/>
</dbReference>
<dbReference type="GO" id="GO:0005250">
    <property type="term" value="F:A-type (transient outward) potassium channel activity"/>
    <property type="evidence" value="ECO:0007669"/>
    <property type="project" value="TreeGrafter"/>
</dbReference>
<evidence type="ECO:0000256" key="5">
    <source>
        <dbReference type="ARBA" id="ARBA00023065"/>
    </source>
</evidence>
<dbReference type="GO" id="GO:0051260">
    <property type="term" value="P:protein homooligomerization"/>
    <property type="evidence" value="ECO:0007669"/>
    <property type="project" value="InterPro"/>
</dbReference>
<dbReference type="STRING" id="7209.A0A1I7VJC1"/>
<dbReference type="Proteomes" id="UP000095285">
    <property type="component" value="Unassembled WGS sequence"/>
</dbReference>
<dbReference type="SUPFAM" id="SSF54695">
    <property type="entry name" value="POZ domain"/>
    <property type="match status" value="1"/>
</dbReference>
<keyword evidence="7" id="KW-0407">Ion channel</keyword>
<dbReference type="PANTHER" id="PTHR11537">
    <property type="entry name" value="VOLTAGE-GATED POTASSIUM CHANNEL"/>
    <property type="match status" value="1"/>
</dbReference>
<keyword evidence="10" id="KW-1185">Reference proteome</keyword>
<reference evidence="11" key="2">
    <citation type="submission" date="2016-11" db="UniProtKB">
        <authorList>
            <consortium name="WormBaseParasite"/>
        </authorList>
    </citation>
    <scope>IDENTIFICATION</scope>
</reference>
<proteinExistence type="predicted"/>
<feature type="domain" description="BTB" evidence="9">
    <location>
        <begin position="12"/>
        <end position="111"/>
    </location>
</feature>
<protein>
    <submittedName>
        <fullName evidence="11">BTB domain-containing protein</fullName>
    </submittedName>
</protein>
<dbReference type="GO" id="GO:0008076">
    <property type="term" value="C:voltage-gated potassium channel complex"/>
    <property type="evidence" value="ECO:0007669"/>
    <property type="project" value="InterPro"/>
</dbReference>
<dbReference type="Gene3D" id="3.30.710.10">
    <property type="entry name" value="Potassium Channel Kv1.1, Chain A"/>
    <property type="match status" value="1"/>
</dbReference>
<dbReference type="InterPro" id="IPR003975">
    <property type="entry name" value="K_chnl_volt-dep_Kv4"/>
</dbReference>
<keyword evidence="2" id="KW-0813">Transport</keyword>
<dbReference type="Gene3D" id="1.20.120.350">
    <property type="entry name" value="Voltage-gated potassium channels. Chain C"/>
    <property type="match status" value="1"/>
</dbReference>
<dbReference type="PRINTS" id="PR00169">
    <property type="entry name" value="KCHANNEL"/>
</dbReference>
<dbReference type="InterPro" id="IPR000210">
    <property type="entry name" value="BTB/POZ_dom"/>
</dbReference>
<evidence type="ECO:0000256" key="8">
    <source>
        <dbReference type="SAM" id="Phobius"/>
    </source>
</evidence>
<dbReference type="FunFam" id="3.30.710.10:FF:000152">
    <property type="entry name" value="Predicted protein"/>
    <property type="match status" value="1"/>
</dbReference>
<evidence type="ECO:0000256" key="4">
    <source>
        <dbReference type="ARBA" id="ARBA00022989"/>
    </source>
</evidence>
<evidence type="ECO:0000256" key="7">
    <source>
        <dbReference type="ARBA" id="ARBA00023303"/>
    </source>
</evidence>
<dbReference type="GO" id="GO:0001508">
    <property type="term" value="P:action potential"/>
    <property type="evidence" value="ECO:0007669"/>
    <property type="project" value="TreeGrafter"/>
</dbReference>
<evidence type="ECO:0000313" key="11">
    <source>
        <dbReference type="WBParaSite" id="EN70_3199"/>
    </source>
</evidence>
<name>A0A1I7VJC1_LOALO</name>
<dbReference type="InterPro" id="IPR003131">
    <property type="entry name" value="T1-type_BTB"/>
</dbReference>